<evidence type="ECO:0000256" key="2">
    <source>
        <dbReference type="ARBA" id="ARBA00022692"/>
    </source>
</evidence>
<accession>B8JFP3</accession>
<gene>
    <name evidence="6" type="ordered locus">A2cp1_1136</name>
</gene>
<dbReference type="AlphaFoldDB" id="B8JFP3"/>
<evidence type="ECO:0000256" key="1">
    <source>
        <dbReference type="ARBA" id="ARBA00004370"/>
    </source>
</evidence>
<dbReference type="KEGG" id="acp:A2cp1_1136"/>
<protein>
    <submittedName>
        <fullName evidence="6">Type IV secretory pathway VirB3 family protein</fullName>
    </submittedName>
</protein>
<keyword evidence="3 5" id="KW-1133">Transmembrane helix</keyword>
<evidence type="ECO:0000313" key="6">
    <source>
        <dbReference type="EMBL" id="ACL64481.1"/>
    </source>
</evidence>
<dbReference type="Proteomes" id="UP000007089">
    <property type="component" value="Chromosome"/>
</dbReference>
<dbReference type="HOGENOM" id="CLU_158477_0_1_7"/>
<evidence type="ECO:0000256" key="3">
    <source>
        <dbReference type="ARBA" id="ARBA00022989"/>
    </source>
</evidence>
<evidence type="ECO:0000313" key="7">
    <source>
        <dbReference type="Proteomes" id="UP000007089"/>
    </source>
</evidence>
<keyword evidence="4 5" id="KW-0472">Membrane</keyword>
<sequence>MAARFPLFKGATRVPTVAGVPLIPAVVLVITVASATVLLGFSWLALLAPGWLLMAQVTRTDDRAFRILWLWAQTKVANRLRLGARRGVHDLWGASAYATSDRRFRSWEGRSSRWAG</sequence>
<feature type="transmembrane region" description="Helical" evidence="5">
    <location>
        <begin position="20"/>
        <end position="53"/>
    </location>
</feature>
<keyword evidence="7" id="KW-1185">Reference proteome</keyword>
<dbReference type="RefSeq" id="WP_012632473.1">
    <property type="nucleotide sequence ID" value="NC_011891.1"/>
</dbReference>
<evidence type="ECO:0000256" key="4">
    <source>
        <dbReference type="ARBA" id="ARBA00023136"/>
    </source>
</evidence>
<dbReference type="InterPro" id="IPR007792">
    <property type="entry name" value="T4SS_VirB3/TrbD/AvhB"/>
</dbReference>
<dbReference type="GO" id="GO:0016020">
    <property type="term" value="C:membrane"/>
    <property type="evidence" value="ECO:0007669"/>
    <property type="project" value="UniProtKB-SubCell"/>
</dbReference>
<organism evidence="6 7">
    <name type="scientific">Anaeromyxobacter dehalogenans (strain ATCC BAA-258 / DSM 21875 / 2CP-1)</name>
    <dbReference type="NCBI Taxonomy" id="455488"/>
    <lineage>
        <taxon>Bacteria</taxon>
        <taxon>Pseudomonadati</taxon>
        <taxon>Myxococcota</taxon>
        <taxon>Myxococcia</taxon>
        <taxon>Myxococcales</taxon>
        <taxon>Cystobacterineae</taxon>
        <taxon>Anaeromyxobacteraceae</taxon>
        <taxon>Anaeromyxobacter</taxon>
    </lineage>
</organism>
<evidence type="ECO:0000256" key="5">
    <source>
        <dbReference type="SAM" id="Phobius"/>
    </source>
</evidence>
<reference evidence="6" key="1">
    <citation type="submission" date="2009-01" db="EMBL/GenBank/DDBJ databases">
        <title>Complete sequence of Anaeromyxobacter dehalogenans 2CP-1.</title>
        <authorList>
            <consortium name="US DOE Joint Genome Institute"/>
            <person name="Lucas S."/>
            <person name="Copeland A."/>
            <person name="Lapidus A."/>
            <person name="Glavina del Rio T."/>
            <person name="Dalin E."/>
            <person name="Tice H."/>
            <person name="Bruce D."/>
            <person name="Goodwin L."/>
            <person name="Pitluck S."/>
            <person name="Saunders E."/>
            <person name="Brettin T."/>
            <person name="Detter J.C."/>
            <person name="Han C."/>
            <person name="Larimer F."/>
            <person name="Land M."/>
            <person name="Hauser L."/>
            <person name="Kyrpides N."/>
            <person name="Ovchinnikova G."/>
            <person name="Beliaev A.S."/>
            <person name="Richardson P."/>
        </authorList>
    </citation>
    <scope>NUCLEOTIDE SEQUENCE</scope>
    <source>
        <strain evidence="6">2CP-1</strain>
    </source>
</reference>
<dbReference type="EMBL" id="CP001359">
    <property type="protein sequence ID" value="ACL64481.1"/>
    <property type="molecule type" value="Genomic_DNA"/>
</dbReference>
<keyword evidence="2 5" id="KW-0812">Transmembrane</keyword>
<proteinExistence type="predicted"/>
<name>B8JFP3_ANAD2</name>
<comment type="subcellular location">
    <subcellularLocation>
        <location evidence="1">Membrane</location>
    </subcellularLocation>
</comment>
<dbReference type="Pfam" id="PF05101">
    <property type="entry name" value="VirB3"/>
    <property type="match status" value="1"/>
</dbReference>